<name>A0AAV2SDN3_MEGNR</name>
<sequence>MVAEADMIEESNYKHYMYSTEVQYKIRSHCFLGDGFDFGYFKSAIHHTSAVKPDSTHDSGCHGATGIYLLEEKLYEIISKFFLRIEGVNSVMIRCGTLILSELLVDFDEVTCSRHIFLTFNKNNVQFCNVNGYNDKNKHIIIKYSRFPVIPKLPPIKSTIMEIIHFERTHNFLQNYTNQGCLTQLVAMCLHQNKYAFVNVSAMPSLKYEVYGLCDTFTGNITLMPPKYRARNTSFQTNSTVFAESWKTLYAIFKGTGDVYRTSYCTMGYRLESRIPQLYFDYLSFSLTIFLLILHEDYLKVKFDISDILLVLLVGVNVVEEVVRMETGSLTEGFGTLRSLVLVKQGNVTFADTFSARFVTIEGYFEVIQ</sequence>
<keyword evidence="2" id="KW-1185">Reference proteome</keyword>
<protein>
    <submittedName>
        <fullName evidence="1">Uncharacterized protein</fullName>
    </submittedName>
</protein>
<feature type="non-terminal residue" evidence="1">
    <location>
        <position position="369"/>
    </location>
</feature>
<dbReference type="EMBL" id="CAXKWB010065152">
    <property type="protein sequence ID" value="CAL4188667.1"/>
    <property type="molecule type" value="Genomic_DNA"/>
</dbReference>
<comment type="caution">
    <text evidence="1">The sequence shown here is derived from an EMBL/GenBank/DDBJ whole genome shotgun (WGS) entry which is preliminary data.</text>
</comment>
<reference evidence="1 2" key="1">
    <citation type="submission" date="2024-05" db="EMBL/GenBank/DDBJ databases">
        <authorList>
            <person name="Wallberg A."/>
        </authorList>
    </citation>
    <scope>NUCLEOTIDE SEQUENCE [LARGE SCALE GENOMIC DNA]</scope>
</reference>
<evidence type="ECO:0000313" key="2">
    <source>
        <dbReference type="Proteomes" id="UP001497623"/>
    </source>
</evidence>
<proteinExistence type="predicted"/>
<gene>
    <name evidence="1" type="ORF">MNOR_LOCUS36305</name>
</gene>
<evidence type="ECO:0000313" key="1">
    <source>
        <dbReference type="EMBL" id="CAL4188667.1"/>
    </source>
</evidence>
<accession>A0AAV2SDN3</accession>
<dbReference type="AlphaFoldDB" id="A0AAV2SDN3"/>
<dbReference type="Proteomes" id="UP001497623">
    <property type="component" value="Unassembled WGS sequence"/>
</dbReference>
<organism evidence="1 2">
    <name type="scientific">Meganyctiphanes norvegica</name>
    <name type="common">Northern krill</name>
    <name type="synonym">Thysanopoda norvegica</name>
    <dbReference type="NCBI Taxonomy" id="48144"/>
    <lineage>
        <taxon>Eukaryota</taxon>
        <taxon>Metazoa</taxon>
        <taxon>Ecdysozoa</taxon>
        <taxon>Arthropoda</taxon>
        <taxon>Crustacea</taxon>
        <taxon>Multicrustacea</taxon>
        <taxon>Malacostraca</taxon>
        <taxon>Eumalacostraca</taxon>
        <taxon>Eucarida</taxon>
        <taxon>Euphausiacea</taxon>
        <taxon>Euphausiidae</taxon>
        <taxon>Meganyctiphanes</taxon>
    </lineage>
</organism>